<gene>
    <name evidence="2" type="ORF">US86_C0002G0049</name>
</gene>
<dbReference type="AlphaFoldDB" id="A0A0G0JJA8"/>
<proteinExistence type="predicted"/>
<protein>
    <recommendedName>
        <fullName evidence="1">HicB-like antitoxin of toxin-antitoxin system domain-containing protein</fullName>
    </recommendedName>
</protein>
<reference evidence="2 3" key="1">
    <citation type="journal article" date="2015" name="Nature">
        <title>rRNA introns, odd ribosomes, and small enigmatic genomes across a large radiation of phyla.</title>
        <authorList>
            <person name="Brown C.T."/>
            <person name="Hug L.A."/>
            <person name="Thomas B.C."/>
            <person name="Sharon I."/>
            <person name="Castelle C.J."/>
            <person name="Singh A."/>
            <person name="Wilkins M.J."/>
            <person name="Williams K.H."/>
            <person name="Banfield J.F."/>
        </authorList>
    </citation>
    <scope>NUCLEOTIDE SEQUENCE [LARGE SCALE GENOMIC DNA]</scope>
</reference>
<accession>A0A0G0JJA8</accession>
<dbReference type="EMBL" id="LBUP01000002">
    <property type="protein sequence ID" value="KKQ66932.1"/>
    <property type="molecule type" value="Genomic_DNA"/>
</dbReference>
<evidence type="ECO:0000313" key="3">
    <source>
        <dbReference type="Proteomes" id="UP000034235"/>
    </source>
</evidence>
<comment type="caution">
    <text evidence="2">The sequence shown here is derived from an EMBL/GenBank/DDBJ whole genome shotgun (WGS) entry which is preliminary data.</text>
</comment>
<organism evidence="2 3">
    <name type="scientific">Candidatus Daviesbacteria bacterium GW2011_GWA2_38_24</name>
    <dbReference type="NCBI Taxonomy" id="1618422"/>
    <lineage>
        <taxon>Bacteria</taxon>
        <taxon>Candidatus Daviesiibacteriota</taxon>
    </lineage>
</organism>
<dbReference type="PANTHER" id="PTHR34504">
    <property type="entry name" value="ANTITOXIN HICB"/>
    <property type="match status" value="1"/>
</dbReference>
<dbReference type="InterPro" id="IPR031807">
    <property type="entry name" value="HicB-like"/>
</dbReference>
<evidence type="ECO:0000259" key="1">
    <source>
        <dbReference type="Pfam" id="PF15919"/>
    </source>
</evidence>
<dbReference type="InterPro" id="IPR051404">
    <property type="entry name" value="TA_system_antitoxin"/>
</dbReference>
<sequence>MKNTSLSFSVMYEEAPEGGYVAYAPSLPGCHTQGDTIEEAEKNIQEAIELYLESLESHGEEIPQEKRVFQGKVEIQYPLNA</sequence>
<feature type="domain" description="HicB-like antitoxin of toxin-antitoxin system" evidence="1">
    <location>
        <begin position="10"/>
        <end position="70"/>
    </location>
</feature>
<name>A0A0G0JJA8_9BACT</name>
<dbReference type="Proteomes" id="UP000034235">
    <property type="component" value="Unassembled WGS sequence"/>
</dbReference>
<dbReference type="PANTHER" id="PTHR34504:SF2">
    <property type="entry name" value="UPF0150 PROTEIN SSL0259"/>
    <property type="match status" value="1"/>
</dbReference>
<dbReference type="Gene3D" id="3.30.160.250">
    <property type="match status" value="1"/>
</dbReference>
<dbReference type="InterPro" id="IPR035069">
    <property type="entry name" value="TTHA1013/TTHA0281-like"/>
</dbReference>
<dbReference type="Pfam" id="PF15919">
    <property type="entry name" value="HicB_lk_antitox"/>
    <property type="match status" value="1"/>
</dbReference>
<evidence type="ECO:0000313" key="2">
    <source>
        <dbReference type="EMBL" id="KKQ66932.1"/>
    </source>
</evidence>
<dbReference type="SUPFAM" id="SSF143100">
    <property type="entry name" value="TTHA1013/TTHA0281-like"/>
    <property type="match status" value="1"/>
</dbReference>